<evidence type="ECO:0000313" key="2">
    <source>
        <dbReference type="Proteomes" id="UP000235826"/>
    </source>
</evidence>
<sequence length="117" mass="13605">MIKETDTYYLNISEPNKSTLLALRHVILDLDETISEVLKFRIPCFKYKGKVLCYLWIDEEIKVPYLLMQDGKSINHPGLEKTGHKQIETLRIDPNEDLPIQTITSVLNKGIDYINKK</sequence>
<dbReference type="KEGG" id="fek:C1H87_04240"/>
<gene>
    <name evidence="1" type="ORF">C1H87_04240</name>
</gene>
<proteinExistence type="predicted"/>
<dbReference type="OrthoDB" id="670608at2"/>
<dbReference type="AlphaFoldDB" id="A0A2K9PLN3"/>
<keyword evidence="2" id="KW-1185">Reference proteome</keyword>
<name>A0A2K9PLN3_9FLAO</name>
<dbReference type="EMBL" id="CP025791">
    <property type="protein sequence ID" value="AUP77962.1"/>
    <property type="molecule type" value="Genomic_DNA"/>
</dbReference>
<dbReference type="Proteomes" id="UP000235826">
    <property type="component" value="Chromosome"/>
</dbReference>
<evidence type="ECO:0000313" key="1">
    <source>
        <dbReference type="EMBL" id="AUP77962.1"/>
    </source>
</evidence>
<organism evidence="1 2">
    <name type="scientific">Flavivirga eckloniae</name>
    <dbReference type="NCBI Taxonomy" id="1803846"/>
    <lineage>
        <taxon>Bacteria</taxon>
        <taxon>Pseudomonadati</taxon>
        <taxon>Bacteroidota</taxon>
        <taxon>Flavobacteriia</taxon>
        <taxon>Flavobacteriales</taxon>
        <taxon>Flavobacteriaceae</taxon>
        <taxon>Flavivirga</taxon>
    </lineage>
</organism>
<protein>
    <recommendedName>
        <fullName evidence="3">YdhG-like domain-containing protein</fullName>
    </recommendedName>
</protein>
<dbReference type="SUPFAM" id="SSF159888">
    <property type="entry name" value="YdhG-like"/>
    <property type="match status" value="1"/>
</dbReference>
<dbReference type="Gene3D" id="3.90.1150.200">
    <property type="match status" value="1"/>
</dbReference>
<dbReference type="RefSeq" id="WP_102754621.1">
    <property type="nucleotide sequence ID" value="NZ_CP025791.1"/>
</dbReference>
<accession>A0A2K9PLN3</accession>
<evidence type="ECO:0008006" key="3">
    <source>
        <dbReference type="Google" id="ProtNLM"/>
    </source>
</evidence>
<reference evidence="1 2" key="1">
    <citation type="submission" date="2018-01" db="EMBL/GenBank/DDBJ databases">
        <title>Complete genome sequence of Flavivirga eckloniae ECD14 isolated from seaweed Ecklonia cava.</title>
        <authorList>
            <person name="Lee J.H."/>
            <person name="Baik K.S."/>
            <person name="Seong C.N."/>
        </authorList>
    </citation>
    <scope>NUCLEOTIDE SEQUENCE [LARGE SCALE GENOMIC DNA]</scope>
    <source>
        <strain evidence="1 2">ECD14</strain>
    </source>
</reference>